<proteinExistence type="predicted"/>
<evidence type="ECO:0000313" key="1">
    <source>
        <dbReference type="EMBL" id="CAB4121819.1"/>
    </source>
</evidence>
<accession>A0A6J5KNQ8</accession>
<protein>
    <submittedName>
        <fullName evidence="1">Uncharacterized protein</fullName>
    </submittedName>
</protein>
<sequence>MSCSTTTADLRPAQYNVQIWRNDTWSQSFSITANSTPVNLTGSTIVIQIRKTATSSDIELSASTTDGSITITGTSFNEIQLKKKVTIAAGSYLYDMNVTFSSGEVKTYVWGTFFVQEDITKI</sequence>
<gene>
    <name evidence="1" type="ORF">UFOVP19_10</name>
</gene>
<reference evidence="1" key="1">
    <citation type="submission" date="2020-04" db="EMBL/GenBank/DDBJ databases">
        <authorList>
            <person name="Chiriac C."/>
            <person name="Salcher M."/>
            <person name="Ghai R."/>
            <person name="Kavagutti S V."/>
        </authorList>
    </citation>
    <scope>NUCLEOTIDE SEQUENCE</scope>
</reference>
<organism evidence="1">
    <name type="scientific">uncultured Caudovirales phage</name>
    <dbReference type="NCBI Taxonomy" id="2100421"/>
    <lineage>
        <taxon>Viruses</taxon>
        <taxon>Duplodnaviria</taxon>
        <taxon>Heunggongvirae</taxon>
        <taxon>Uroviricota</taxon>
        <taxon>Caudoviricetes</taxon>
        <taxon>Peduoviridae</taxon>
        <taxon>Maltschvirus</taxon>
        <taxon>Maltschvirus maltsch</taxon>
    </lineage>
</organism>
<name>A0A6J5KNQ8_9CAUD</name>
<dbReference type="EMBL" id="LR796158">
    <property type="protein sequence ID" value="CAB4121819.1"/>
    <property type="molecule type" value="Genomic_DNA"/>
</dbReference>